<dbReference type="EMBL" id="JACZDF010000002">
    <property type="protein sequence ID" value="MBD9698916.1"/>
    <property type="molecule type" value="Genomic_DNA"/>
</dbReference>
<gene>
    <name evidence="1" type="ORF">IGS67_05330</name>
</gene>
<reference evidence="1 2" key="1">
    <citation type="submission" date="2020-09" db="EMBL/GenBank/DDBJ databases">
        <title>Flavimobilis rhizosphaerae sp. nov., isolated from rhizosphere soil of Spartina alterniflora.</title>
        <authorList>
            <person name="Hanqin C."/>
        </authorList>
    </citation>
    <scope>NUCLEOTIDE SEQUENCE [LARGE SCALE GENOMIC DNA]</scope>
    <source>
        <strain evidence="1 2">GY 10621</strain>
    </source>
</reference>
<comment type="caution">
    <text evidence="1">The sequence shown here is derived from an EMBL/GenBank/DDBJ whole genome shotgun (WGS) entry which is preliminary data.</text>
</comment>
<proteinExistence type="predicted"/>
<keyword evidence="2" id="KW-1185">Reference proteome</keyword>
<evidence type="ECO:0000313" key="2">
    <source>
        <dbReference type="Proteomes" id="UP000642107"/>
    </source>
</evidence>
<evidence type="ECO:0000313" key="1">
    <source>
        <dbReference type="EMBL" id="MBD9698916.1"/>
    </source>
</evidence>
<dbReference type="RefSeq" id="WP_192278561.1">
    <property type="nucleotide sequence ID" value="NZ_JACZDF010000002.1"/>
</dbReference>
<dbReference type="Proteomes" id="UP000642107">
    <property type="component" value="Unassembled WGS sequence"/>
</dbReference>
<organism evidence="1 2">
    <name type="scientific">Flavimobilis rhizosphaerae</name>
    <dbReference type="NCBI Taxonomy" id="2775421"/>
    <lineage>
        <taxon>Bacteria</taxon>
        <taxon>Bacillati</taxon>
        <taxon>Actinomycetota</taxon>
        <taxon>Actinomycetes</taxon>
        <taxon>Micrococcales</taxon>
        <taxon>Jonesiaceae</taxon>
        <taxon>Flavimobilis</taxon>
    </lineage>
</organism>
<accession>A0ABR9DP92</accession>
<name>A0ABR9DP92_9MICO</name>
<sequence>MDSASSRAEIERTLQRYGATAFTYGCTTDRAAIGFEASGRRVRFELPMPERESREFCLTPTGRERTAAAATKEYEQAGRQRWRALALVIKAKLEAVGTGIVTFEEEFLAHIAGRSPLGGP</sequence>
<protein>
    <submittedName>
        <fullName evidence="1">Uncharacterized protein</fullName>
    </submittedName>
</protein>